<evidence type="ECO:0000256" key="1">
    <source>
        <dbReference type="ARBA" id="ARBA00010098"/>
    </source>
</evidence>
<evidence type="ECO:0000313" key="3">
    <source>
        <dbReference type="Proteomes" id="UP000039324"/>
    </source>
</evidence>
<dbReference type="GO" id="GO:0001181">
    <property type="term" value="F:RNA polymerase I general transcription initiation factor activity"/>
    <property type="evidence" value="ECO:0007669"/>
    <property type="project" value="InterPro"/>
</dbReference>
<dbReference type="SUPFAM" id="SSF48371">
    <property type="entry name" value="ARM repeat"/>
    <property type="match status" value="1"/>
</dbReference>
<comment type="similarity">
    <text evidence="1">Belongs to the RRN3 family.</text>
</comment>
<name>A0A0G4IPY4_PLABS</name>
<dbReference type="GO" id="GO:0001042">
    <property type="term" value="F:RNA polymerase I core binding"/>
    <property type="evidence" value="ECO:0007669"/>
    <property type="project" value="TreeGrafter"/>
</dbReference>
<dbReference type="OMA" id="VCSPAIV"/>
<dbReference type="AlphaFoldDB" id="A0A0G4IPY4"/>
<dbReference type="InterPro" id="IPR016024">
    <property type="entry name" value="ARM-type_fold"/>
</dbReference>
<dbReference type="PANTHER" id="PTHR12790:SF0">
    <property type="entry name" value="RNA POLYMERASE I-SPECIFIC TRANSCRIPTION INITIATION FACTOR RRN3-RELATED"/>
    <property type="match status" value="1"/>
</dbReference>
<organism evidence="2 3">
    <name type="scientific">Plasmodiophora brassicae</name>
    <name type="common">Clubroot disease agent</name>
    <dbReference type="NCBI Taxonomy" id="37360"/>
    <lineage>
        <taxon>Eukaryota</taxon>
        <taxon>Sar</taxon>
        <taxon>Rhizaria</taxon>
        <taxon>Endomyxa</taxon>
        <taxon>Phytomyxea</taxon>
        <taxon>Plasmodiophorida</taxon>
        <taxon>Plasmodiophoridae</taxon>
        <taxon>Plasmodiophora</taxon>
    </lineage>
</organism>
<dbReference type="OrthoDB" id="26970at2759"/>
<dbReference type="GO" id="GO:0005634">
    <property type="term" value="C:nucleus"/>
    <property type="evidence" value="ECO:0007669"/>
    <property type="project" value="TreeGrafter"/>
</dbReference>
<proteinExistence type="inferred from homology"/>
<dbReference type="STRING" id="37360.A0A0G4IPY4"/>
<keyword evidence="3" id="KW-1185">Reference proteome</keyword>
<reference evidence="2 3" key="1">
    <citation type="submission" date="2015-02" db="EMBL/GenBank/DDBJ databases">
        <authorList>
            <person name="Chooi Y.-H."/>
        </authorList>
    </citation>
    <scope>NUCLEOTIDE SEQUENCE [LARGE SCALE GENOMIC DNA]</scope>
    <source>
        <strain evidence="2">E3</strain>
    </source>
</reference>
<dbReference type="EMBL" id="CDSF01000079">
    <property type="protein sequence ID" value="CEO97423.1"/>
    <property type="molecule type" value="Genomic_DNA"/>
</dbReference>
<dbReference type="Proteomes" id="UP000039324">
    <property type="component" value="Unassembled WGS sequence"/>
</dbReference>
<dbReference type="Pfam" id="PF05327">
    <property type="entry name" value="RRN3"/>
    <property type="match status" value="2"/>
</dbReference>
<protein>
    <submittedName>
        <fullName evidence="2">Uncharacterized protein</fullName>
    </submittedName>
</protein>
<evidence type="ECO:0000313" key="2">
    <source>
        <dbReference type="EMBL" id="CEO97423.1"/>
    </source>
</evidence>
<accession>A0A0G4IPY4</accession>
<gene>
    <name evidence="2" type="ORF">PBRA_000768</name>
</gene>
<dbReference type="InterPro" id="IPR007991">
    <property type="entry name" value="RNA_pol_I_trans_ini_fac_RRN3"/>
</dbReference>
<dbReference type="PANTHER" id="PTHR12790">
    <property type="entry name" value="TRANSCRIPTION INITIATION FACTOR IA RRN3"/>
    <property type="match status" value="1"/>
</dbReference>
<dbReference type="GO" id="GO:0006361">
    <property type="term" value="P:transcription initiation at RNA polymerase I promoter"/>
    <property type="evidence" value="ECO:0007669"/>
    <property type="project" value="InterPro"/>
</dbReference>
<sequence length="539" mass="60029">MKICTARPSLPVPPIGITSPTDTSDPRDVLLVFIRTALTNKLQGNGLAFNKICESLSGKLDSGAIVRWYSTLNNCVSLIVPGPAHAQLVQTVFAFDAWDVSPESTESYAQFIVDLVSCNGKFLPMCFGALVEKLRCHTTSCDVSVTSPYALPGRTPESVLAVCEGVSSLICRILQLIPSALTSLFPLIVQSFPHPRMSADEHLAFIGNILRLSQDAPELRDRIVQLIVQKVVLLDCESNEDHSAVDDKPAGPALDRLDRILALLLEHLQSVQNSRPDLCGSLFASLMHVFESTVLTSCNCRHVPFLMFYMCSFRNSFAETFLSFLLERALDLTQPQQVRVSCSRYLRGFLMTANYVRHASRMHCFEVILKYIHSYIEVHEDDLDEMRIVNDDTIGDGNGKGLHAVFYSLCETMLKLFCCFKPELQELLEEAPDLAEFFRFSSIVESSLNPLRFCCPDTVAEFATILISMGLGDCYPVIRRNNMLASVAHPAVSTTPFTVLRLPLSRAFFSDIHHESWHSLGDTAFSDDEDEIIDNIISL</sequence>